<name>A0A069A508_CLODI</name>
<dbReference type="EC" id="1.1.1.169" evidence="4"/>
<dbReference type="Proteomes" id="UP000411588">
    <property type="component" value="Unassembled WGS sequence"/>
</dbReference>
<comment type="similarity">
    <text evidence="1 4">Belongs to the ketopantoate reductase family.</text>
</comment>
<dbReference type="Pfam" id="PF08546">
    <property type="entry name" value="ApbA_C"/>
    <property type="match status" value="1"/>
</dbReference>
<feature type="domain" description="Ketopantoate reductase N-terminal" evidence="5">
    <location>
        <begin position="13"/>
        <end position="155"/>
    </location>
</feature>
<comment type="function">
    <text evidence="4">Catalyzes the NADPH-dependent reduction of ketopantoate into pantoic acid.</text>
</comment>
<protein>
    <recommendedName>
        <fullName evidence="4">2-dehydropantoate 2-reductase</fullName>
        <ecNumber evidence="4">1.1.1.169</ecNumber>
    </recommendedName>
    <alternativeName>
        <fullName evidence="4">Ketopantoate reductase</fullName>
    </alternativeName>
</protein>
<dbReference type="InterPro" id="IPR008927">
    <property type="entry name" value="6-PGluconate_DH-like_C_sf"/>
</dbReference>
<feature type="domain" description="Ketopantoate reductase C-terminal" evidence="6">
    <location>
        <begin position="181"/>
        <end position="305"/>
    </location>
</feature>
<reference evidence="9" key="2">
    <citation type="journal article" date="2018" name="Genome Biol.">
        <title>SKESA: strategic k-mer extension for scrupulous assemblies.</title>
        <authorList>
            <person name="Souvorov A."/>
            <person name="Agarwala R."/>
            <person name="Lipman D.J."/>
        </authorList>
    </citation>
    <scope>NUCLEOTIDE SEQUENCE</scope>
    <source>
        <strain evidence="9">HN1000</strain>
    </source>
</reference>
<dbReference type="UniPathway" id="UPA00028">
    <property type="reaction ID" value="UER00004"/>
</dbReference>
<accession>A0A069A508</accession>
<evidence type="ECO:0000313" key="9">
    <source>
        <dbReference type="EMBL" id="HBH1540727.1"/>
    </source>
</evidence>
<dbReference type="InterPro" id="IPR013752">
    <property type="entry name" value="KPA_reductase"/>
</dbReference>
<gene>
    <name evidence="10" type="primary">panE</name>
    <name evidence="7" type="ORF">BN1096_160084</name>
    <name evidence="8" type="ORF">BN1097_140085</name>
    <name evidence="9" type="ORF">KRM00_000179</name>
    <name evidence="11" type="ORF">SAMEA1402399_02653</name>
    <name evidence="10" type="ORF">SAMEA3375112_03694</name>
</gene>
<comment type="catalytic activity">
    <reaction evidence="4">
        <text>(R)-pantoate + NADP(+) = 2-dehydropantoate + NADPH + H(+)</text>
        <dbReference type="Rhea" id="RHEA:16233"/>
        <dbReference type="ChEBI" id="CHEBI:11561"/>
        <dbReference type="ChEBI" id="CHEBI:15378"/>
        <dbReference type="ChEBI" id="CHEBI:15980"/>
        <dbReference type="ChEBI" id="CHEBI:57783"/>
        <dbReference type="ChEBI" id="CHEBI:58349"/>
        <dbReference type="EC" id="1.1.1.169"/>
    </reaction>
</comment>
<dbReference type="PANTHER" id="PTHR21708">
    <property type="entry name" value="PROBABLE 2-DEHYDROPANTOATE 2-REDUCTASE"/>
    <property type="match status" value="1"/>
</dbReference>
<dbReference type="SUPFAM" id="SSF48179">
    <property type="entry name" value="6-phosphogluconate dehydrogenase C-terminal domain-like"/>
    <property type="match status" value="1"/>
</dbReference>
<dbReference type="PANTHER" id="PTHR21708:SF26">
    <property type="entry name" value="2-DEHYDROPANTOATE 2-REDUCTASE"/>
    <property type="match status" value="1"/>
</dbReference>
<evidence type="ECO:0000259" key="5">
    <source>
        <dbReference type="Pfam" id="PF02558"/>
    </source>
</evidence>
<dbReference type="RefSeq" id="WP_009895279.1">
    <property type="nucleotide sequence ID" value="NZ_AP031492.1"/>
</dbReference>
<dbReference type="EMBL" id="FUPS01000016">
    <property type="protein sequence ID" value="SJT10258.1"/>
    <property type="molecule type" value="Genomic_DNA"/>
</dbReference>
<dbReference type="InterPro" id="IPR013328">
    <property type="entry name" value="6PGD_dom2"/>
</dbReference>
<reference evidence="11 13" key="3">
    <citation type="submission" date="2019-02" db="EMBL/GenBank/DDBJ databases">
        <authorList>
            <consortium name="Pathogen Informatics"/>
        </authorList>
    </citation>
    <scope>NUCLEOTIDE SEQUENCE [LARGE SCALE GENOMIC DNA]</scope>
    <source>
        <strain evidence="13">clo34</strain>
        <strain evidence="11">Clo34</strain>
        <strain evidence="10 12">VRECD0157</strain>
    </source>
</reference>
<evidence type="ECO:0000256" key="3">
    <source>
        <dbReference type="ARBA" id="ARBA00023002"/>
    </source>
</evidence>
<dbReference type="NCBIfam" id="TIGR00745">
    <property type="entry name" value="apbA_panE"/>
    <property type="match status" value="1"/>
</dbReference>
<dbReference type="InterPro" id="IPR013332">
    <property type="entry name" value="KPR_N"/>
</dbReference>
<dbReference type="PATRIC" id="fig|1496.1373.peg.3051"/>
<evidence type="ECO:0000256" key="2">
    <source>
        <dbReference type="ARBA" id="ARBA00022857"/>
    </source>
</evidence>
<dbReference type="EMBL" id="DAEPXK010000002">
    <property type="protein sequence ID" value="HBH1540727.1"/>
    <property type="molecule type" value="Genomic_DNA"/>
</dbReference>
<dbReference type="InterPro" id="IPR036291">
    <property type="entry name" value="NAD(P)-bd_dom_sf"/>
</dbReference>
<dbReference type="Pfam" id="PF02558">
    <property type="entry name" value="ApbA"/>
    <property type="match status" value="1"/>
</dbReference>
<sequence>MKNQLNENHKKVVFFGVGAVGATFAEQFFNSKYDFKILCDNERKKRYLEEGFIINGKRYDFDYVTKDEYKQEADFIIIGLKYNNLKENIKELDGLVGKNTVIMSLLNGVDSEEIIGERFGIEKMVYSYVTNIDAKKINNNIIHTTNGIIVFGNKDNSEDRKTNIITEVFDDVNIEYTLSKDIQRDMWWKYMVNIGVNQTSAILGAPYGVFQSSEHLRELAKSAMREVVAIAQAKDISLTEDDVEHSLHRILEHSKEGRTSMLQDVEAHRLTEVDMFSKNICKLGKKYNIPTPINQTFFYMIKVIESRF</sequence>
<dbReference type="EMBL" id="CAADAN010000010">
    <property type="protein sequence ID" value="VFD33594.1"/>
    <property type="molecule type" value="Genomic_DNA"/>
</dbReference>
<dbReference type="InterPro" id="IPR051402">
    <property type="entry name" value="KPR-Related"/>
</dbReference>
<evidence type="ECO:0000259" key="6">
    <source>
        <dbReference type="Pfam" id="PF08546"/>
    </source>
</evidence>
<dbReference type="Proteomes" id="UP000878956">
    <property type="component" value="Unassembled WGS sequence"/>
</dbReference>
<dbReference type="AlphaFoldDB" id="A0A069A508"/>
<dbReference type="EMBL" id="LK932465">
    <property type="protein sequence ID" value="CDS83069.1"/>
    <property type="molecule type" value="Genomic_DNA"/>
</dbReference>
<keyword evidence="2 4" id="KW-0521">NADP</keyword>
<evidence type="ECO:0000313" key="11">
    <source>
        <dbReference type="EMBL" id="VFD33594.1"/>
    </source>
</evidence>
<proteinExistence type="inferred from homology"/>
<evidence type="ECO:0000313" key="8">
    <source>
        <dbReference type="EMBL" id="CDS83216.1"/>
    </source>
</evidence>
<organism evidence="8">
    <name type="scientific">Clostridioides difficile</name>
    <name type="common">Peptoclostridium difficile</name>
    <dbReference type="NCBI Taxonomy" id="1496"/>
    <lineage>
        <taxon>Bacteria</taxon>
        <taxon>Bacillati</taxon>
        <taxon>Bacillota</taxon>
        <taxon>Clostridia</taxon>
        <taxon>Peptostreptococcales</taxon>
        <taxon>Peptostreptococcaceae</taxon>
        <taxon>Clostridioides</taxon>
    </lineage>
</organism>
<dbReference type="FunFam" id="1.10.1040.10:FF:000017">
    <property type="entry name" value="2-dehydropantoate 2-reductase"/>
    <property type="match status" value="1"/>
</dbReference>
<comment type="pathway">
    <text evidence="4">Cofactor biosynthesis; (R)-pantothenate biosynthesis; (R)-pantoate from 3-methyl-2-oxobutanoate: step 2/2.</text>
</comment>
<evidence type="ECO:0000313" key="12">
    <source>
        <dbReference type="Proteomes" id="UP000189137"/>
    </source>
</evidence>
<dbReference type="InterPro" id="IPR003710">
    <property type="entry name" value="ApbA"/>
</dbReference>
<dbReference type="GO" id="GO:0005737">
    <property type="term" value="C:cytoplasm"/>
    <property type="evidence" value="ECO:0007669"/>
    <property type="project" value="TreeGrafter"/>
</dbReference>
<dbReference type="GO" id="GO:0008677">
    <property type="term" value="F:2-dehydropantoate 2-reductase activity"/>
    <property type="evidence" value="ECO:0007669"/>
    <property type="project" value="UniProtKB-EC"/>
</dbReference>
<dbReference type="EMBL" id="LK932347">
    <property type="protein sequence ID" value="CDS83216.1"/>
    <property type="molecule type" value="Genomic_DNA"/>
</dbReference>
<dbReference type="SUPFAM" id="SSF51735">
    <property type="entry name" value="NAD(P)-binding Rossmann-fold domains"/>
    <property type="match status" value="1"/>
</dbReference>
<evidence type="ECO:0000313" key="13">
    <source>
        <dbReference type="Proteomes" id="UP000411588"/>
    </source>
</evidence>
<reference evidence="8" key="1">
    <citation type="submission" date="2014-07" db="EMBL/GenBank/DDBJ databases">
        <authorList>
            <person name="Monot Marc"/>
        </authorList>
    </citation>
    <scope>NUCLEOTIDE SEQUENCE</scope>
    <source>
        <strain evidence="8">7032994</strain>
    </source>
</reference>
<keyword evidence="3 4" id="KW-0560">Oxidoreductase</keyword>
<dbReference type="Gene3D" id="1.10.1040.10">
    <property type="entry name" value="N-(1-d-carboxylethyl)-l-norvaline Dehydrogenase, domain 2"/>
    <property type="match status" value="1"/>
</dbReference>
<dbReference type="GeneID" id="66352737"/>
<evidence type="ECO:0000256" key="1">
    <source>
        <dbReference type="ARBA" id="ARBA00007870"/>
    </source>
</evidence>
<evidence type="ECO:0000313" key="10">
    <source>
        <dbReference type="EMBL" id="SJT10258.1"/>
    </source>
</evidence>
<evidence type="ECO:0000256" key="4">
    <source>
        <dbReference type="RuleBase" id="RU362068"/>
    </source>
</evidence>
<dbReference type="GO" id="GO:0015940">
    <property type="term" value="P:pantothenate biosynthetic process"/>
    <property type="evidence" value="ECO:0007669"/>
    <property type="project" value="UniProtKB-UniPathway"/>
</dbReference>
<dbReference type="Proteomes" id="UP000189137">
    <property type="component" value="Unassembled WGS sequence"/>
</dbReference>
<dbReference type="Gene3D" id="3.40.50.720">
    <property type="entry name" value="NAD(P)-binding Rossmann-like Domain"/>
    <property type="match status" value="1"/>
</dbReference>
<keyword evidence="4" id="KW-0566">Pantothenate biosynthesis</keyword>
<evidence type="ECO:0000313" key="7">
    <source>
        <dbReference type="EMBL" id="CDS83069.1"/>
    </source>
</evidence>
<reference evidence="9" key="4">
    <citation type="submission" date="2021-06" db="EMBL/GenBank/DDBJ databases">
        <authorList>
            <consortium name="NCBI Pathogen Detection Project"/>
        </authorList>
    </citation>
    <scope>NUCLEOTIDE SEQUENCE</scope>
    <source>
        <strain evidence="9">HN1000</strain>
    </source>
</reference>